<keyword evidence="1" id="KW-0812">Transmembrane</keyword>
<sequence>MRRTVTIISLIVILAVAGFLYYRYFFVFGEGVKAGELNYIVKKGYIFKTNEGRLIQTGIRGGTQGSISSNEFMFSVTDARIANQLETAGGKIVQLHYKEYIGILPWRGVSNFVVDSVLSVSDANLNMPGTNIH</sequence>
<dbReference type="Proteomes" id="UP000462014">
    <property type="component" value="Unassembled WGS sequence"/>
</dbReference>
<name>A0A7K1SXC9_9SPHI</name>
<feature type="transmembrane region" description="Helical" evidence="1">
    <location>
        <begin position="6"/>
        <end position="24"/>
    </location>
</feature>
<evidence type="ECO:0000313" key="2">
    <source>
        <dbReference type="EMBL" id="MVN21898.1"/>
    </source>
</evidence>
<comment type="caution">
    <text evidence="2">The sequence shown here is derived from an EMBL/GenBank/DDBJ whole genome shotgun (WGS) entry which is preliminary data.</text>
</comment>
<organism evidence="2 3">
    <name type="scientific">Mucilaginibacter arboris</name>
    <dbReference type="NCBI Taxonomy" id="2682090"/>
    <lineage>
        <taxon>Bacteria</taxon>
        <taxon>Pseudomonadati</taxon>
        <taxon>Bacteroidota</taxon>
        <taxon>Sphingobacteriia</taxon>
        <taxon>Sphingobacteriales</taxon>
        <taxon>Sphingobacteriaceae</taxon>
        <taxon>Mucilaginibacter</taxon>
    </lineage>
</organism>
<gene>
    <name evidence="2" type="ORF">GO621_10150</name>
</gene>
<dbReference type="RefSeq" id="WP_157566643.1">
    <property type="nucleotide sequence ID" value="NZ_WPIK01000008.1"/>
</dbReference>
<reference evidence="2 3" key="1">
    <citation type="submission" date="2019-12" db="EMBL/GenBank/DDBJ databases">
        <title>Mucilaginibacter sp. HMF7410 genome sequencing and assembly.</title>
        <authorList>
            <person name="Kang H."/>
            <person name="Cha I."/>
            <person name="Kim H."/>
            <person name="Joh K."/>
        </authorList>
    </citation>
    <scope>NUCLEOTIDE SEQUENCE [LARGE SCALE GENOMIC DNA]</scope>
    <source>
        <strain evidence="2 3">HMF7410</strain>
    </source>
</reference>
<dbReference type="AlphaFoldDB" id="A0A7K1SXC9"/>
<keyword evidence="1" id="KW-0472">Membrane</keyword>
<evidence type="ECO:0008006" key="4">
    <source>
        <dbReference type="Google" id="ProtNLM"/>
    </source>
</evidence>
<dbReference type="EMBL" id="WPIK01000008">
    <property type="protein sequence ID" value="MVN21898.1"/>
    <property type="molecule type" value="Genomic_DNA"/>
</dbReference>
<evidence type="ECO:0000313" key="3">
    <source>
        <dbReference type="Proteomes" id="UP000462014"/>
    </source>
</evidence>
<keyword evidence="3" id="KW-1185">Reference proteome</keyword>
<evidence type="ECO:0000256" key="1">
    <source>
        <dbReference type="SAM" id="Phobius"/>
    </source>
</evidence>
<protein>
    <recommendedName>
        <fullName evidence="4">6-phosphogluconate dehydrogenase</fullName>
    </recommendedName>
</protein>
<accession>A0A7K1SXC9</accession>
<keyword evidence="1" id="KW-1133">Transmembrane helix</keyword>
<proteinExistence type="predicted"/>